<gene>
    <name evidence="1" type="ORF">F2Q70_00018546</name>
</gene>
<sequence length="229" mass="26417">MSSNTSPIFSDYGFDTQIDYFQVLEEARKHKKETSSIDSTHQFKLQKPISKDDLIRTALHKKNKKKHRWFWRNALLFFSWRKWRKRSGEGDIEFDDRDVHVARARNFRAGSMSGPVYVTESLSGSSTPYRTIRPPSLTTVTPVVPSVCPDDLQVSLLVVDDLPGSFLVNAEMTYTEVVRPTTYTEVVRPTTYTEVVRPTTYTEVVRPTTYTEVARPTTYTEVVRPTTYM</sequence>
<dbReference type="PANTHER" id="PTHR35488">
    <property type="entry name" value="OS05G0358900 PROTEIN-RELATED"/>
    <property type="match status" value="1"/>
</dbReference>
<name>A0A8S9I5N9_BRACR</name>
<accession>A0A8S9I5N9</accession>
<proteinExistence type="predicted"/>
<comment type="caution">
    <text evidence="1">The sequence shown here is derived from an EMBL/GenBank/DDBJ whole genome shotgun (WGS) entry which is preliminary data.</text>
</comment>
<dbReference type="EMBL" id="QGKY02001250">
    <property type="protein sequence ID" value="KAF2565080.1"/>
    <property type="molecule type" value="Genomic_DNA"/>
</dbReference>
<evidence type="ECO:0000313" key="1">
    <source>
        <dbReference type="EMBL" id="KAF2565080.1"/>
    </source>
</evidence>
<dbReference type="PANTHER" id="PTHR35488:SF2">
    <property type="entry name" value="OS05G0358900 PROTEIN"/>
    <property type="match status" value="1"/>
</dbReference>
<organism evidence="1">
    <name type="scientific">Brassica cretica</name>
    <name type="common">Mustard</name>
    <dbReference type="NCBI Taxonomy" id="69181"/>
    <lineage>
        <taxon>Eukaryota</taxon>
        <taxon>Viridiplantae</taxon>
        <taxon>Streptophyta</taxon>
        <taxon>Embryophyta</taxon>
        <taxon>Tracheophyta</taxon>
        <taxon>Spermatophyta</taxon>
        <taxon>Magnoliopsida</taxon>
        <taxon>eudicotyledons</taxon>
        <taxon>Gunneridae</taxon>
        <taxon>Pentapetalae</taxon>
        <taxon>rosids</taxon>
        <taxon>malvids</taxon>
        <taxon>Brassicales</taxon>
        <taxon>Brassicaceae</taxon>
        <taxon>Brassiceae</taxon>
        <taxon>Brassica</taxon>
    </lineage>
</organism>
<dbReference type="AlphaFoldDB" id="A0A8S9I5N9"/>
<reference evidence="1" key="1">
    <citation type="submission" date="2019-12" db="EMBL/GenBank/DDBJ databases">
        <title>Genome sequencing and annotation of Brassica cretica.</title>
        <authorList>
            <person name="Studholme D.J."/>
            <person name="Sarris P.F."/>
        </authorList>
    </citation>
    <scope>NUCLEOTIDE SEQUENCE</scope>
    <source>
        <strain evidence="1">PFS-102/07</strain>
        <tissue evidence="1">Leaf</tissue>
    </source>
</reference>
<protein>
    <submittedName>
        <fullName evidence="1">Uncharacterized protein</fullName>
    </submittedName>
</protein>